<dbReference type="Pfam" id="PF03473">
    <property type="entry name" value="MOSC"/>
    <property type="match status" value="1"/>
</dbReference>
<protein>
    <submittedName>
        <fullName evidence="2">MOSC domain-containing protein YiiM</fullName>
    </submittedName>
</protein>
<name>A0A4R2P4S5_9BACL</name>
<evidence type="ECO:0000259" key="1">
    <source>
        <dbReference type="PROSITE" id="PS51340"/>
    </source>
</evidence>
<sequence length="214" mass="24214">MRNYPVLAISVGKPQQVSFQRTSVETAIYKTNVIRPVYLSKTNLDGDVQADQKNHGGPDKALCAHCFKRYPYWEERLGKTLDLGTFGENLTIDNLIEEEAYIGDTFQFGEAIIQISQPRRPCFKLGVKMAEPTLAAQFQETGYTGFYFRVLKTGIVNLDNPLQFISRPEFTMSISELNRITYSNPKDCTGLETALSIDELAESWRRGLEKKLGV</sequence>
<dbReference type="PROSITE" id="PS51340">
    <property type="entry name" value="MOSC"/>
    <property type="match status" value="1"/>
</dbReference>
<dbReference type="InterPro" id="IPR005163">
    <property type="entry name" value="Tri_helical_YiiM-like"/>
</dbReference>
<dbReference type="AlphaFoldDB" id="A0A4R2P4S5"/>
<keyword evidence="3" id="KW-1185">Reference proteome</keyword>
<accession>A0A4R2P4S5</accession>
<dbReference type="GO" id="GO:0030151">
    <property type="term" value="F:molybdenum ion binding"/>
    <property type="evidence" value="ECO:0007669"/>
    <property type="project" value="InterPro"/>
</dbReference>
<reference evidence="2 3" key="1">
    <citation type="submission" date="2019-03" db="EMBL/GenBank/DDBJ databases">
        <title>Genomic Encyclopedia of Type Strains, Phase IV (KMG-IV): sequencing the most valuable type-strain genomes for metagenomic binning, comparative biology and taxonomic classification.</title>
        <authorList>
            <person name="Goeker M."/>
        </authorList>
    </citation>
    <scope>NUCLEOTIDE SEQUENCE [LARGE SCALE GENOMIC DNA]</scope>
    <source>
        <strain evidence="2 3">DSM 19377</strain>
    </source>
</reference>
<dbReference type="RefSeq" id="WP_132745431.1">
    <property type="nucleotide sequence ID" value="NZ_SLXK01000008.1"/>
</dbReference>
<dbReference type="GO" id="GO:0003824">
    <property type="term" value="F:catalytic activity"/>
    <property type="evidence" value="ECO:0007669"/>
    <property type="project" value="InterPro"/>
</dbReference>
<dbReference type="Gene3D" id="2.40.33.20">
    <property type="entry name" value="PK beta-barrel domain-like"/>
    <property type="match status" value="1"/>
</dbReference>
<evidence type="ECO:0000313" key="2">
    <source>
        <dbReference type="EMBL" id="TCP29820.1"/>
    </source>
</evidence>
<proteinExistence type="predicted"/>
<dbReference type="InterPro" id="IPR005302">
    <property type="entry name" value="MoCF_Sase_C"/>
</dbReference>
<dbReference type="Proteomes" id="UP000295416">
    <property type="component" value="Unassembled WGS sequence"/>
</dbReference>
<evidence type="ECO:0000313" key="3">
    <source>
        <dbReference type="Proteomes" id="UP000295416"/>
    </source>
</evidence>
<dbReference type="EMBL" id="SLXK01000008">
    <property type="protein sequence ID" value="TCP29820.1"/>
    <property type="molecule type" value="Genomic_DNA"/>
</dbReference>
<dbReference type="OrthoDB" id="9786134at2"/>
<dbReference type="Pfam" id="PF03475">
    <property type="entry name" value="YiiM_3-alpha"/>
    <property type="match status" value="1"/>
</dbReference>
<dbReference type="PANTHER" id="PTHR30212:SF4">
    <property type="entry name" value="MOSC DOMAIN-CONTAINING PROTEIN"/>
    <property type="match status" value="1"/>
</dbReference>
<dbReference type="InterPro" id="IPR052353">
    <property type="entry name" value="Benzoxazolinone_Detox_Enz"/>
</dbReference>
<dbReference type="GO" id="GO:0030170">
    <property type="term" value="F:pyridoxal phosphate binding"/>
    <property type="evidence" value="ECO:0007669"/>
    <property type="project" value="InterPro"/>
</dbReference>
<gene>
    <name evidence="2" type="ORF">EV207_108112</name>
</gene>
<comment type="caution">
    <text evidence="2">The sequence shown here is derived from an EMBL/GenBank/DDBJ whole genome shotgun (WGS) entry which is preliminary data.</text>
</comment>
<dbReference type="SUPFAM" id="SSF50800">
    <property type="entry name" value="PK beta-barrel domain-like"/>
    <property type="match status" value="1"/>
</dbReference>
<feature type="domain" description="MOSC" evidence="1">
    <location>
        <begin position="31"/>
        <end position="165"/>
    </location>
</feature>
<dbReference type="InterPro" id="IPR011037">
    <property type="entry name" value="Pyrv_Knase-like_insert_dom_sf"/>
</dbReference>
<organism evidence="2 3">
    <name type="scientific">Scopulibacillus darangshiensis</name>
    <dbReference type="NCBI Taxonomy" id="442528"/>
    <lineage>
        <taxon>Bacteria</taxon>
        <taxon>Bacillati</taxon>
        <taxon>Bacillota</taxon>
        <taxon>Bacilli</taxon>
        <taxon>Bacillales</taxon>
        <taxon>Sporolactobacillaceae</taxon>
        <taxon>Scopulibacillus</taxon>
    </lineage>
</organism>
<dbReference type="PANTHER" id="PTHR30212">
    <property type="entry name" value="PROTEIN YIIM"/>
    <property type="match status" value="1"/>
</dbReference>